<organism evidence="3 4">
    <name type="scientific">Sporothrix eucalyptigena</name>
    <dbReference type="NCBI Taxonomy" id="1812306"/>
    <lineage>
        <taxon>Eukaryota</taxon>
        <taxon>Fungi</taxon>
        <taxon>Dikarya</taxon>
        <taxon>Ascomycota</taxon>
        <taxon>Pezizomycotina</taxon>
        <taxon>Sordariomycetes</taxon>
        <taxon>Sordariomycetidae</taxon>
        <taxon>Ophiostomatales</taxon>
        <taxon>Ophiostomataceae</taxon>
        <taxon>Sporothrix</taxon>
    </lineage>
</organism>
<keyword evidence="2" id="KW-0472">Membrane</keyword>
<evidence type="ECO:0000256" key="2">
    <source>
        <dbReference type="SAM" id="Phobius"/>
    </source>
</evidence>
<dbReference type="EMBL" id="CAWUHD010000040">
    <property type="protein sequence ID" value="CAK7221429.1"/>
    <property type="molecule type" value="Genomic_DNA"/>
</dbReference>
<proteinExistence type="predicted"/>
<evidence type="ECO:0000256" key="1">
    <source>
        <dbReference type="SAM" id="MobiDB-lite"/>
    </source>
</evidence>
<feature type="region of interest" description="Disordered" evidence="1">
    <location>
        <begin position="15"/>
        <end position="34"/>
    </location>
</feature>
<keyword evidence="2" id="KW-0812">Transmembrane</keyword>
<comment type="caution">
    <text evidence="3">The sequence shown here is derived from an EMBL/GenBank/DDBJ whole genome shotgun (WGS) entry which is preliminary data.</text>
</comment>
<reference evidence="3 4" key="1">
    <citation type="submission" date="2024-01" db="EMBL/GenBank/DDBJ databases">
        <authorList>
            <person name="Allen C."/>
            <person name="Tagirdzhanova G."/>
        </authorList>
    </citation>
    <scope>NUCLEOTIDE SEQUENCE [LARGE SCALE GENOMIC DNA]</scope>
</reference>
<dbReference type="Proteomes" id="UP001642482">
    <property type="component" value="Unassembled WGS sequence"/>
</dbReference>
<name>A0ABP0BQH0_9PEZI</name>
<gene>
    <name evidence="3" type="ORF">SEUCBS140593_004565</name>
</gene>
<keyword evidence="2" id="KW-1133">Transmembrane helix</keyword>
<sequence>MTPIFRTSTLHNVTLGHQPNGTHSHSHPPPDMHHYCSRASNDDYMPFLYILYASVGLLAISAIIVICHCGYNYMKLLCEARAFEEKKAANMEAPRNAPAPRQMSTVNTDGFTTVSLTGPGNRESLASSTASAVGTNMTVDEGSLYAIAKQPSSSDANLISGNRIALEDSKLFNVAECLKRQQRFIK</sequence>
<evidence type="ECO:0000313" key="4">
    <source>
        <dbReference type="Proteomes" id="UP001642482"/>
    </source>
</evidence>
<evidence type="ECO:0000313" key="3">
    <source>
        <dbReference type="EMBL" id="CAK7221429.1"/>
    </source>
</evidence>
<accession>A0ABP0BQH0</accession>
<keyword evidence="4" id="KW-1185">Reference proteome</keyword>
<feature type="transmembrane region" description="Helical" evidence="2">
    <location>
        <begin position="47"/>
        <end position="71"/>
    </location>
</feature>
<protein>
    <submittedName>
        <fullName evidence="3">Uncharacterized protein</fullName>
    </submittedName>
</protein>